<reference evidence="1 2" key="1">
    <citation type="journal article" date="2015" name="Stand. Genomic Sci.">
        <title>Genomic Encyclopedia of Bacterial and Archaeal Type Strains, Phase III: the genomes of soil and plant-associated and newly described type strains.</title>
        <authorList>
            <person name="Whitman W.B."/>
            <person name="Woyke T."/>
            <person name="Klenk H.P."/>
            <person name="Zhou Y."/>
            <person name="Lilburn T.G."/>
            <person name="Beck B.J."/>
            <person name="De Vos P."/>
            <person name="Vandamme P."/>
            <person name="Eisen J.A."/>
            <person name="Garrity G."/>
            <person name="Hugenholtz P."/>
            <person name="Kyrpides N.C."/>
        </authorList>
    </citation>
    <scope>NUCLEOTIDE SEQUENCE [LARGE SCALE GENOMIC DNA]</scope>
    <source>
        <strain evidence="1 2">CV2</strain>
    </source>
</reference>
<dbReference type="InterPro" id="IPR036388">
    <property type="entry name" value="WH-like_DNA-bd_sf"/>
</dbReference>
<dbReference type="AlphaFoldDB" id="A0A4Q7LXK0"/>
<dbReference type="Proteomes" id="UP000293519">
    <property type="component" value="Unassembled WGS sequence"/>
</dbReference>
<accession>A0A4Q7LXK0</accession>
<evidence type="ECO:0000313" key="1">
    <source>
        <dbReference type="EMBL" id="RZS58968.1"/>
    </source>
</evidence>
<keyword evidence="2" id="KW-1185">Reference proteome</keyword>
<comment type="caution">
    <text evidence="1">The sequence shown here is derived from an EMBL/GenBank/DDBJ whole genome shotgun (WGS) entry which is preliminary data.</text>
</comment>
<protein>
    <submittedName>
        <fullName evidence="1">Helix-turn-helix protein</fullName>
    </submittedName>
</protein>
<sequence>MSLSARNWAWDIHWRWRLPSDPPAKPNEDPKMMPLHPGEKLTLLCIAEHENPVEGCAYPSYQRISDQTGLNVRTVQRHVKTLAAVKAFRIERQRRAGGQWYSHLYYFDNIPDEYREKDKAWMGQQEGFAA</sequence>
<dbReference type="RefSeq" id="WP_130484101.1">
    <property type="nucleotide sequence ID" value="NZ_SGWW01000001.1"/>
</dbReference>
<dbReference type="Gene3D" id="1.10.10.10">
    <property type="entry name" value="Winged helix-like DNA-binding domain superfamily/Winged helix DNA-binding domain"/>
    <property type="match status" value="1"/>
</dbReference>
<gene>
    <name evidence="1" type="ORF">EV141_0181</name>
</gene>
<dbReference type="EMBL" id="SGWW01000001">
    <property type="protein sequence ID" value="RZS58968.1"/>
    <property type="molecule type" value="Genomic_DNA"/>
</dbReference>
<dbReference type="Pfam" id="PF13730">
    <property type="entry name" value="HTH_36"/>
    <property type="match status" value="1"/>
</dbReference>
<dbReference type="OrthoDB" id="5124836at2"/>
<evidence type="ECO:0000313" key="2">
    <source>
        <dbReference type="Proteomes" id="UP000293519"/>
    </source>
</evidence>
<proteinExistence type="predicted"/>
<organism evidence="1 2">
    <name type="scientific">Microcella putealis</name>
    <dbReference type="NCBI Taxonomy" id="337005"/>
    <lineage>
        <taxon>Bacteria</taxon>
        <taxon>Bacillati</taxon>
        <taxon>Actinomycetota</taxon>
        <taxon>Actinomycetes</taxon>
        <taxon>Micrococcales</taxon>
        <taxon>Microbacteriaceae</taxon>
        <taxon>Microcella</taxon>
    </lineage>
</organism>
<name>A0A4Q7LXK0_9MICO</name>